<accession>A0A8J7WIK9</accession>
<dbReference type="EMBL" id="JAGSXH010000006">
    <property type="protein sequence ID" value="MBS2961983.1"/>
    <property type="molecule type" value="Genomic_DNA"/>
</dbReference>
<dbReference type="InterPro" id="IPR050542">
    <property type="entry name" value="Glycosyl_Hydrlase18_Chitinase"/>
</dbReference>
<evidence type="ECO:0000313" key="7">
    <source>
        <dbReference type="EMBL" id="MBS2961983.1"/>
    </source>
</evidence>
<organism evidence="7 8">
    <name type="scientific">Actinocrinis puniceicyclus</name>
    <dbReference type="NCBI Taxonomy" id="977794"/>
    <lineage>
        <taxon>Bacteria</taxon>
        <taxon>Bacillati</taxon>
        <taxon>Actinomycetota</taxon>
        <taxon>Actinomycetes</taxon>
        <taxon>Catenulisporales</taxon>
        <taxon>Actinospicaceae</taxon>
        <taxon>Actinocrinis</taxon>
    </lineage>
</organism>
<dbReference type="SMART" id="SM00636">
    <property type="entry name" value="Glyco_18"/>
    <property type="match status" value="1"/>
</dbReference>
<evidence type="ECO:0000256" key="3">
    <source>
        <dbReference type="ARBA" id="ARBA00023295"/>
    </source>
</evidence>
<keyword evidence="8" id="KW-1185">Reference proteome</keyword>
<dbReference type="Gene3D" id="3.20.20.80">
    <property type="entry name" value="Glycosidases"/>
    <property type="match status" value="1"/>
</dbReference>
<keyword evidence="3 4" id="KW-0326">Glycosidase</keyword>
<dbReference type="PANTHER" id="PTHR45708">
    <property type="entry name" value="ENDOCHITINASE"/>
    <property type="match status" value="1"/>
</dbReference>
<dbReference type="PROSITE" id="PS51910">
    <property type="entry name" value="GH18_2"/>
    <property type="match status" value="1"/>
</dbReference>
<dbReference type="Pfam" id="PF00704">
    <property type="entry name" value="Glyco_hydro_18"/>
    <property type="match status" value="1"/>
</dbReference>
<dbReference type="CDD" id="cd02871">
    <property type="entry name" value="GH18_chitinase_D-like"/>
    <property type="match status" value="1"/>
</dbReference>
<dbReference type="Proteomes" id="UP000677913">
    <property type="component" value="Unassembled WGS sequence"/>
</dbReference>
<dbReference type="PANTHER" id="PTHR45708:SF49">
    <property type="entry name" value="ENDOCHITINASE"/>
    <property type="match status" value="1"/>
</dbReference>
<dbReference type="InterPro" id="IPR001579">
    <property type="entry name" value="Glyco_hydro_18_chit_AS"/>
</dbReference>
<feature type="domain" description="GH18" evidence="6">
    <location>
        <begin position="18"/>
        <end position="306"/>
    </location>
</feature>
<evidence type="ECO:0000256" key="5">
    <source>
        <dbReference type="RuleBase" id="RU004453"/>
    </source>
</evidence>
<dbReference type="InterPro" id="IPR017853">
    <property type="entry name" value="GH"/>
</dbReference>
<comment type="caution">
    <text evidence="7">The sequence shown here is derived from an EMBL/GenBank/DDBJ whole genome shotgun (WGS) entry which is preliminary data.</text>
</comment>
<dbReference type="AlphaFoldDB" id="A0A8J7WIK9"/>
<keyword evidence="2 4" id="KW-0378">Hydrolase</keyword>
<evidence type="ECO:0000313" key="8">
    <source>
        <dbReference type="Proteomes" id="UP000677913"/>
    </source>
</evidence>
<protein>
    <recommendedName>
        <fullName evidence="1">chitinase</fullName>
        <ecNumber evidence="1">3.2.1.14</ecNumber>
    </recommendedName>
</protein>
<dbReference type="GO" id="GO:0008843">
    <property type="term" value="F:endochitinase activity"/>
    <property type="evidence" value="ECO:0007669"/>
    <property type="project" value="UniProtKB-EC"/>
</dbReference>
<dbReference type="EC" id="3.2.1.14" evidence="1"/>
<dbReference type="InterPro" id="IPR001223">
    <property type="entry name" value="Glyco_hydro18_cat"/>
</dbReference>
<proteinExistence type="inferred from homology"/>
<dbReference type="RefSeq" id="WP_211464195.1">
    <property type="nucleotide sequence ID" value="NZ_JAGSXH010000006.1"/>
</dbReference>
<name>A0A8J7WIK9_9ACTN</name>
<gene>
    <name evidence="7" type="ORF">KGA66_02915</name>
</gene>
<dbReference type="InterPro" id="IPR011583">
    <property type="entry name" value="Chitinase_II/V-like_cat"/>
</dbReference>
<evidence type="ECO:0000256" key="2">
    <source>
        <dbReference type="ARBA" id="ARBA00022801"/>
    </source>
</evidence>
<evidence type="ECO:0000256" key="4">
    <source>
        <dbReference type="RuleBase" id="RU000489"/>
    </source>
</evidence>
<evidence type="ECO:0000256" key="1">
    <source>
        <dbReference type="ARBA" id="ARBA00012729"/>
    </source>
</evidence>
<comment type="similarity">
    <text evidence="5">Belongs to the glycosyl hydrolase 18 family.</text>
</comment>
<sequence length="311" mass="31279">PSPSSSSGGGGGGGTGRHVLTGYWQDFVNGASVQRLSDVSTQYDIIAVAFANATGTPGQISFAIDSGLSSALGGYSDAQFKADIATLHGRGQKVVLSVGGQNGTVSVGDSTSAANFASSAASIIKGYGFDGIDIDLENGVNPTYLAQALHSLAGQAGSGFVLTMAPQTIDMQSTGMAYFQLALNVKDILTIVNTQYYNSGSMNGCDGNVYAEGTENFLVALACIQLQNGLNPSQVGLGVPASTSAAGGGYVSPSVVDAALDCLASGTNCGSFKPPATWPAIGGAMTWSTNWDASAGNQIANTVGAHLHAMP</sequence>
<evidence type="ECO:0000259" key="6">
    <source>
        <dbReference type="PROSITE" id="PS51910"/>
    </source>
</evidence>
<dbReference type="PROSITE" id="PS01095">
    <property type="entry name" value="GH18_1"/>
    <property type="match status" value="1"/>
</dbReference>
<dbReference type="SUPFAM" id="SSF51445">
    <property type="entry name" value="(Trans)glycosidases"/>
    <property type="match status" value="1"/>
</dbReference>
<feature type="non-terminal residue" evidence="7">
    <location>
        <position position="1"/>
    </location>
</feature>
<reference evidence="7" key="1">
    <citation type="submission" date="2021-04" db="EMBL/GenBank/DDBJ databases">
        <title>Genome based classification of Actinospica acidithermotolerans sp. nov., an actinobacterium isolated from an Indonesian hot spring.</title>
        <authorList>
            <person name="Kusuma A.B."/>
            <person name="Putra K.E."/>
            <person name="Nafisah S."/>
            <person name="Loh J."/>
            <person name="Nouioui I."/>
            <person name="Goodfellow M."/>
        </authorList>
    </citation>
    <scope>NUCLEOTIDE SEQUENCE</scope>
    <source>
        <strain evidence="7">DSM 45618</strain>
    </source>
</reference>
<dbReference type="GO" id="GO:0005975">
    <property type="term" value="P:carbohydrate metabolic process"/>
    <property type="evidence" value="ECO:0007669"/>
    <property type="project" value="InterPro"/>
</dbReference>
<dbReference type="GO" id="GO:0008061">
    <property type="term" value="F:chitin binding"/>
    <property type="evidence" value="ECO:0007669"/>
    <property type="project" value="InterPro"/>
</dbReference>